<evidence type="ECO:0000256" key="5">
    <source>
        <dbReference type="SAM" id="MobiDB-lite"/>
    </source>
</evidence>
<accession>A0A1G9LKU6</accession>
<comment type="similarity">
    <text evidence="2 4">Belongs to the pyridoxal phosphate-binding protein YggS/PROSC family.</text>
</comment>
<evidence type="ECO:0000256" key="2">
    <source>
        <dbReference type="HAMAP-Rule" id="MF_02087"/>
    </source>
</evidence>
<dbReference type="PANTHER" id="PTHR10146">
    <property type="entry name" value="PROLINE SYNTHETASE CO-TRANSCRIBED BACTERIAL HOMOLOG PROTEIN"/>
    <property type="match status" value="1"/>
</dbReference>
<dbReference type="EMBL" id="FNGI01000005">
    <property type="protein sequence ID" value="SDL62115.1"/>
    <property type="molecule type" value="Genomic_DNA"/>
</dbReference>
<feature type="modified residue" description="N6-(pyridoxal phosphate)lysine" evidence="2 3">
    <location>
        <position position="58"/>
    </location>
</feature>
<reference evidence="7 8" key="1">
    <citation type="submission" date="2016-10" db="EMBL/GenBank/DDBJ databases">
        <authorList>
            <person name="de Groot N.N."/>
        </authorList>
    </citation>
    <scope>NUCLEOTIDE SEQUENCE [LARGE SCALE GENOMIC DNA]</scope>
    <source>
        <strain evidence="7 8">DSM 14789</strain>
    </source>
</reference>
<gene>
    <name evidence="7" type="ORF">SAMN05661010_02121</name>
</gene>
<dbReference type="SUPFAM" id="SSF51419">
    <property type="entry name" value="PLP-binding barrel"/>
    <property type="match status" value="1"/>
</dbReference>
<dbReference type="RefSeq" id="WP_175488781.1">
    <property type="nucleotide sequence ID" value="NZ_FNGI01000005.1"/>
</dbReference>
<proteinExistence type="inferred from homology"/>
<dbReference type="NCBIfam" id="TIGR00044">
    <property type="entry name" value="YggS family pyridoxal phosphate-dependent enzyme"/>
    <property type="match status" value="1"/>
</dbReference>
<evidence type="ECO:0000313" key="7">
    <source>
        <dbReference type="EMBL" id="SDL62115.1"/>
    </source>
</evidence>
<dbReference type="PANTHER" id="PTHR10146:SF14">
    <property type="entry name" value="PYRIDOXAL PHOSPHATE HOMEOSTASIS PROTEIN"/>
    <property type="match status" value="1"/>
</dbReference>
<dbReference type="InterPro" id="IPR029066">
    <property type="entry name" value="PLP-binding_barrel"/>
</dbReference>
<dbReference type="STRING" id="119000.SAMN05661010_02121"/>
<evidence type="ECO:0000256" key="1">
    <source>
        <dbReference type="ARBA" id="ARBA00022898"/>
    </source>
</evidence>
<evidence type="ECO:0000256" key="4">
    <source>
        <dbReference type="RuleBase" id="RU004514"/>
    </source>
</evidence>
<keyword evidence="1 2" id="KW-0663">Pyridoxal phosphate</keyword>
<feature type="domain" description="Alanine racemase N-terminal" evidence="6">
    <location>
        <begin position="29"/>
        <end position="251"/>
    </location>
</feature>
<dbReference type="Gene3D" id="3.20.20.10">
    <property type="entry name" value="Alanine racemase"/>
    <property type="match status" value="1"/>
</dbReference>
<dbReference type="Pfam" id="PF01168">
    <property type="entry name" value="Ala_racemase_N"/>
    <property type="match status" value="1"/>
</dbReference>
<comment type="cofactor">
    <cofactor evidence="3">
        <name>pyridoxal 5'-phosphate</name>
        <dbReference type="ChEBI" id="CHEBI:597326"/>
    </cofactor>
</comment>
<evidence type="ECO:0000313" key="8">
    <source>
        <dbReference type="Proteomes" id="UP000198654"/>
    </source>
</evidence>
<dbReference type="CDD" id="cd00635">
    <property type="entry name" value="PLPDE_III_YBL036c_like"/>
    <property type="match status" value="1"/>
</dbReference>
<organism evidence="7 8">
    <name type="scientific">Modicisalibacter muralis</name>
    <dbReference type="NCBI Taxonomy" id="119000"/>
    <lineage>
        <taxon>Bacteria</taxon>
        <taxon>Pseudomonadati</taxon>
        <taxon>Pseudomonadota</taxon>
        <taxon>Gammaproteobacteria</taxon>
        <taxon>Oceanospirillales</taxon>
        <taxon>Halomonadaceae</taxon>
        <taxon>Modicisalibacter</taxon>
    </lineage>
</organism>
<dbReference type="InterPro" id="IPR011078">
    <property type="entry name" value="PyrdxlP_homeostasis"/>
</dbReference>
<dbReference type="HAMAP" id="MF_02087">
    <property type="entry name" value="PLP_homeostasis"/>
    <property type="match status" value="1"/>
</dbReference>
<dbReference type="Proteomes" id="UP000198654">
    <property type="component" value="Unassembled WGS sequence"/>
</dbReference>
<dbReference type="AlphaFoldDB" id="A0A1G9LKU6"/>
<comment type="function">
    <text evidence="2">Pyridoxal 5'-phosphate (PLP)-binding protein, which is involved in PLP homeostasis.</text>
</comment>
<feature type="region of interest" description="Disordered" evidence="5">
    <location>
        <begin position="1"/>
        <end position="20"/>
    </location>
</feature>
<protein>
    <recommendedName>
        <fullName evidence="2">Pyridoxal phosphate homeostasis protein</fullName>
        <shortName evidence="2">PLP homeostasis protein</shortName>
    </recommendedName>
</protein>
<dbReference type="GO" id="GO:0030170">
    <property type="term" value="F:pyridoxal phosphate binding"/>
    <property type="evidence" value="ECO:0007669"/>
    <property type="project" value="UniProtKB-UniRule"/>
</dbReference>
<dbReference type="PIRSF" id="PIRSF004848">
    <property type="entry name" value="YBL036c_PLPDEIII"/>
    <property type="match status" value="1"/>
</dbReference>
<dbReference type="FunFam" id="3.20.20.10:FF:000018">
    <property type="entry name" value="Pyridoxal phosphate homeostasis protein"/>
    <property type="match status" value="1"/>
</dbReference>
<evidence type="ECO:0000259" key="6">
    <source>
        <dbReference type="Pfam" id="PF01168"/>
    </source>
</evidence>
<dbReference type="InterPro" id="IPR001608">
    <property type="entry name" value="Ala_racemase_N"/>
</dbReference>
<name>A0A1G9LKU6_9GAMM</name>
<evidence type="ECO:0000256" key="3">
    <source>
        <dbReference type="PIRSR" id="PIRSR004848-1"/>
    </source>
</evidence>
<sequence length="271" mass="29801">MNASRTAYPDEQDADDYPSVASPLDLQHNLAAVQRRIAAACERSGRSPTDIRLLPVSKTVEAARLRWAHAAGCREFGENRVQEADRKSQALADLEGVRWSMIGHLQTNKAKTVAQFASEFQALDSLKVAEALDRRLQAMGRSLDVLIQVNTSGETSKYGLPPQEVTGFLHALPVFSSLRVRGLMTLAALSSDPARARTCFVRLRTLRDRLRQEAPEGIDMATLSMGMSGDYEIAIEEGATVVRIGQAIFGPRHLSDRHFWPDQGSTEGISQ</sequence>
<keyword evidence="8" id="KW-1185">Reference proteome</keyword>